<reference evidence="1" key="1">
    <citation type="journal article" date="2014" name="Int. J. Syst. Evol. Microbiol.">
        <title>Complete genome of a new Firmicutes species belonging to the dominant human colonic microbiota ('Ruminococcus bicirculans') reveals two chromosomes and a selective capacity to utilize plant glucans.</title>
        <authorList>
            <consortium name="NISC Comparative Sequencing Program"/>
            <person name="Wegmann U."/>
            <person name="Louis P."/>
            <person name="Goesmann A."/>
            <person name="Henrissat B."/>
            <person name="Duncan S.H."/>
            <person name="Flint H.J."/>
        </authorList>
    </citation>
    <scope>NUCLEOTIDE SEQUENCE</scope>
    <source>
        <strain evidence="1">NBRC 108219</strain>
    </source>
</reference>
<comment type="caution">
    <text evidence="1">The sequence shown here is derived from an EMBL/GenBank/DDBJ whole genome shotgun (WGS) entry which is preliminary data.</text>
</comment>
<evidence type="ECO:0008006" key="3">
    <source>
        <dbReference type="Google" id="ProtNLM"/>
    </source>
</evidence>
<name>A0ABQ5V550_9PROT</name>
<dbReference type="RefSeq" id="WP_284387240.1">
    <property type="nucleotide sequence ID" value="NZ_BSNK01000001.1"/>
</dbReference>
<dbReference type="Proteomes" id="UP001161391">
    <property type="component" value="Unassembled WGS sequence"/>
</dbReference>
<dbReference type="EMBL" id="BSNK01000001">
    <property type="protein sequence ID" value="GLQ22666.1"/>
    <property type="molecule type" value="Genomic_DNA"/>
</dbReference>
<evidence type="ECO:0000313" key="1">
    <source>
        <dbReference type="EMBL" id="GLQ22666.1"/>
    </source>
</evidence>
<reference evidence="1" key="2">
    <citation type="submission" date="2023-01" db="EMBL/GenBank/DDBJ databases">
        <title>Draft genome sequence of Algimonas ampicilliniresistens strain NBRC 108219.</title>
        <authorList>
            <person name="Sun Q."/>
            <person name="Mori K."/>
        </authorList>
    </citation>
    <scope>NUCLEOTIDE SEQUENCE</scope>
    <source>
        <strain evidence="1">NBRC 108219</strain>
    </source>
</reference>
<protein>
    <recommendedName>
        <fullName evidence="3">Lipoprotein</fullName>
    </recommendedName>
</protein>
<gene>
    <name evidence="1" type="ORF">GCM10007853_05400</name>
</gene>
<keyword evidence="2" id="KW-1185">Reference proteome</keyword>
<proteinExistence type="predicted"/>
<organism evidence="1 2">
    <name type="scientific">Algimonas ampicilliniresistens</name>
    <dbReference type="NCBI Taxonomy" id="1298735"/>
    <lineage>
        <taxon>Bacteria</taxon>
        <taxon>Pseudomonadati</taxon>
        <taxon>Pseudomonadota</taxon>
        <taxon>Alphaproteobacteria</taxon>
        <taxon>Maricaulales</taxon>
        <taxon>Robiginitomaculaceae</taxon>
        <taxon>Algimonas</taxon>
    </lineage>
</organism>
<evidence type="ECO:0000313" key="2">
    <source>
        <dbReference type="Proteomes" id="UP001161391"/>
    </source>
</evidence>
<sequence>MFATPVSLRRTLMVGFAASALLMGACSSGDKADIPEISVEAASLELSKADQTALSRYFEVKPRSGSEATTMDLLTALELDSETSTQAAREIDGSNVTYTNWSAEHHGSVVKADQVRLIGLHEVDGRPTFDKMIVNDLRAEDFEDEGQVKTVEASLGEMTVVSPSPDLAQSLARLLRGEAGADVTNNDTVSDMSDNQSFGALHLQDLTATAFEDGQEGTLSIAQVVVGNNKSDERLDLIIETVDFDWLDGGPGGSFDLEMDGLTLLGLNTSSDAKNSLPTPNMGIIGTYMQVLSPSGTMPYRQIDLGKLNLKSRIFDLTTEGFEGDSETTGSKTTMRSVLSPMVITFKDAAGTPVAPYMDVLRENGLAEITMKGSQTMTLDRKDDRMVVSDARLEIDEGLRTRCDYAVQGMMASAEYMKAQGLSTPTLHIDGNKAQEADFDRYMADMEAFRLAQTEANKRIKIESLNCDIQDVAGNSLVDRGYKVAAEVTGKPVAVLKGAAKTMIALGSLTARSEFERDMMDTVGSGLIDFIDTPGQTMTVTMAPERPVSITALTGQDGSEPTIKPLGLSVKVQ</sequence>
<accession>A0ABQ5V550</accession>